<evidence type="ECO:0000313" key="2">
    <source>
        <dbReference type="EMBL" id="WVZ90942.1"/>
    </source>
</evidence>
<sequence length="70" mass="7487">MPRRRSTTPLRHSRGGSTPPGGSGGGGLGALVIHRVTKEISSSGSFPTLTRSNYYDCATCMRVMLQAHRL</sequence>
<gene>
    <name evidence="2" type="ORF">U9M48_037192</name>
</gene>
<dbReference type="EMBL" id="CP144752">
    <property type="protein sequence ID" value="WVZ90942.1"/>
    <property type="molecule type" value="Genomic_DNA"/>
</dbReference>
<proteinExistence type="predicted"/>
<feature type="region of interest" description="Disordered" evidence="1">
    <location>
        <begin position="1"/>
        <end position="29"/>
    </location>
</feature>
<dbReference type="AlphaFoldDB" id="A0AAQ3XC59"/>
<feature type="compositionally biased region" description="Basic residues" evidence="1">
    <location>
        <begin position="1"/>
        <end position="14"/>
    </location>
</feature>
<evidence type="ECO:0000256" key="1">
    <source>
        <dbReference type="SAM" id="MobiDB-lite"/>
    </source>
</evidence>
<reference evidence="2 3" key="1">
    <citation type="submission" date="2024-02" db="EMBL/GenBank/DDBJ databases">
        <title>High-quality chromosome-scale genome assembly of Pensacola bahiagrass (Paspalum notatum Flugge var. saurae).</title>
        <authorList>
            <person name="Vega J.M."/>
            <person name="Podio M."/>
            <person name="Orjuela J."/>
            <person name="Siena L.A."/>
            <person name="Pessino S.C."/>
            <person name="Combes M.C."/>
            <person name="Mariac C."/>
            <person name="Albertini E."/>
            <person name="Pupilli F."/>
            <person name="Ortiz J.P.A."/>
            <person name="Leblanc O."/>
        </authorList>
    </citation>
    <scope>NUCLEOTIDE SEQUENCE [LARGE SCALE GENOMIC DNA]</scope>
    <source>
        <strain evidence="2">R1</strain>
        <tissue evidence="2">Leaf</tissue>
    </source>
</reference>
<name>A0AAQ3XC59_PASNO</name>
<accession>A0AAQ3XC59</accession>
<dbReference type="Proteomes" id="UP001341281">
    <property type="component" value="Chromosome 08"/>
</dbReference>
<evidence type="ECO:0000313" key="3">
    <source>
        <dbReference type="Proteomes" id="UP001341281"/>
    </source>
</evidence>
<organism evidence="2 3">
    <name type="scientific">Paspalum notatum var. saurae</name>
    <dbReference type="NCBI Taxonomy" id="547442"/>
    <lineage>
        <taxon>Eukaryota</taxon>
        <taxon>Viridiplantae</taxon>
        <taxon>Streptophyta</taxon>
        <taxon>Embryophyta</taxon>
        <taxon>Tracheophyta</taxon>
        <taxon>Spermatophyta</taxon>
        <taxon>Magnoliopsida</taxon>
        <taxon>Liliopsida</taxon>
        <taxon>Poales</taxon>
        <taxon>Poaceae</taxon>
        <taxon>PACMAD clade</taxon>
        <taxon>Panicoideae</taxon>
        <taxon>Andropogonodae</taxon>
        <taxon>Paspaleae</taxon>
        <taxon>Paspalinae</taxon>
        <taxon>Paspalum</taxon>
    </lineage>
</organism>
<keyword evidence="3" id="KW-1185">Reference proteome</keyword>
<feature type="compositionally biased region" description="Gly residues" evidence="1">
    <location>
        <begin position="18"/>
        <end position="29"/>
    </location>
</feature>
<protein>
    <submittedName>
        <fullName evidence="2">Uncharacterized protein</fullName>
    </submittedName>
</protein>